<dbReference type="PROSITE" id="PS50157">
    <property type="entry name" value="ZINC_FINGER_C2H2_2"/>
    <property type="match status" value="1"/>
</dbReference>
<keyword evidence="1" id="KW-0863">Zinc-finger</keyword>
<protein>
    <recommendedName>
        <fullName evidence="2">C2H2-type domain-containing protein</fullName>
    </recommendedName>
</protein>
<name>A0A482W6W8_ASBVE</name>
<dbReference type="Gene3D" id="3.30.160.60">
    <property type="entry name" value="Classic Zinc Finger"/>
    <property type="match status" value="1"/>
</dbReference>
<keyword evidence="4" id="KW-1185">Reference proteome</keyword>
<organism evidence="3 4">
    <name type="scientific">Asbolus verrucosus</name>
    <name type="common">Desert ironclad beetle</name>
    <dbReference type="NCBI Taxonomy" id="1661398"/>
    <lineage>
        <taxon>Eukaryota</taxon>
        <taxon>Metazoa</taxon>
        <taxon>Ecdysozoa</taxon>
        <taxon>Arthropoda</taxon>
        <taxon>Hexapoda</taxon>
        <taxon>Insecta</taxon>
        <taxon>Pterygota</taxon>
        <taxon>Neoptera</taxon>
        <taxon>Endopterygota</taxon>
        <taxon>Coleoptera</taxon>
        <taxon>Polyphaga</taxon>
        <taxon>Cucujiformia</taxon>
        <taxon>Tenebrionidae</taxon>
        <taxon>Pimeliinae</taxon>
        <taxon>Asbolus</taxon>
    </lineage>
</organism>
<reference evidence="3 4" key="1">
    <citation type="submission" date="2017-03" db="EMBL/GenBank/DDBJ databases">
        <title>Genome of the blue death feigning beetle - Asbolus verrucosus.</title>
        <authorList>
            <person name="Rider S.D."/>
        </authorList>
    </citation>
    <scope>NUCLEOTIDE SEQUENCE [LARGE SCALE GENOMIC DNA]</scope>
    <source>
        <strain evidence="3">Butters</strain>
        <tissue evidence="3">Head and leg muscle</tissue>
    </source>
</reference>
<accession>A0A482W6W8</accession>
<feature type="domain" description="C2H2-type" evidence="2">
    <location>
        <begin position="113"/>
        <end position="141"/>
    </location>
</feature>
<keyword evidence="1" id="KW-0479">Metal-binding</keyword>
<evidence type="ECO:0000313" key="4">
    <source>
        <dbReference type="Proteomes" id="UP000292052"/>
    </source>
</evidence>
<dbReference type="Proteomes" id="UP000292052">
    <property type="component" value="Unassembled WGS sequence"/>
</dbReference>
<dbReference type="EMBL" id="QDEB01023929">
    <property type="protein sequence ID" value="RZC40685.1"/>
    <property type="molecule type" value="Genomic_DNA"/>
</dbReference>
<evidence type="ECO:0000256" key="1">
    <source>
        <dbReference type="PROSITE-ProRule" id="PRU00042"/>
    </source>
</evidence>
<gene>
    <name evidence="3" type="ORF">BDFB_004078</name>
</gene>
<dbReference type="GO" id="GO:0008270">
    <property type="term" value="F:zinc ion binding"/>
    <property type="evidence" value="ECO:0007669"/>
    <property type="project" value="UniProtKB-KW"/>
</dbReference>
<comment type="caution">
    <text evidence="3">The sequence shown here is derived from an EMBL/GenBank/DDBJ whole genome shotgun (WGS) entry which is preliminary data.</text>
</comment>
<evidence type="ECO:0000259" key="2">
    <source>
        <dbReference type="PROSITE" id="PS50157"/>
    </source>
</evidence>
<keyword evidence="1" id="KW-0862">Zinc</keyword>
<dbReference type="InterPro" id="IPR013087">
    <property type="entry name" value="Znf_C2H2_type"/>
</dbReference>
<dbReference type="AlphaFoldDB" id="A0A482W6W8"/>
<evidence type="ECO:0000313" key="3">
    <source>
        <dbReference type="EMBL" id="RZC40685.1"/>
    </source>
</evidence>
<sequence length="146" mass="17696">MQNGVNVNIVRIEQYGKMICKYILMLDIHVPKMQNGFKHYEKIICKYILMLDIQVPKMQNGFNVNIVRIEQYGKMICKYTLMLDIHVPNMQNVDLKKHMMLKHTNIQDLKWMFKCEYCSYRGMRRDRLKNHIIVKHINSKEAKWFQ</sequence>
<dbReference type="OrthoDB" id="3561125at2759"/>
<proteinExistence type="predicted"/>